<dbReference type="InterPro" id="IPR001360">
    <property type="entry name" value="Glyco_hydro_1"/>
</dbReference>
<comment type="similarity">
    <text evidence="1 4">Belongs to the glycosyl hydrolase 1 family.</text>
</comment>
<evidence type="ECO:0000256" key="2">
    <source>
        <dbReference type="ARBA" id="ARBA00022801"/>
    </source>
</evidence>
<evidence type="ECO:0000313" key="5">
    <source>
        <dbReference type="EMBL" id="STU73858.1"/>
    </source>
</evidence>
<proteinExistence type="inferred from homology"/>
<keyword evidence="3 5" id="KW-0326">Glycosidase</keyword>
<dbReference type="STRING" id="1218098.GCA_001598715_03612"/>
<dbReference type="AlphaFoldDB" id="A0A377ZKY9"/>
<dbReference type="InterPro" id="IPR017853">
    <property type="entry name" value="GH"/>
</dbReference>
<evidence type="ECO:0000256" key="1">
    <source>
        <dbReference type="ARBA" id="ARBA00010838"/>
    </source>
</evidence>
<evidence type="ECO:0000256" key="4">
    <source>
        <dbReference type="RuleBase" id="RU003690"/>
    </source>
</evidence>
<sequence length="281" mass="31364">MPLPQRIRLREDTTPTVKDRQSGISTLICRVPPFEGTTGDIAVDHYHRFREDVALMAEMGLQSYRFSISWPRLLPAGRGKVNEAGVQFYSDLIDELLAHNIEPMITLYHWDLPQALQDEGGWEARTTAEAFAEYARLCYARFGSRVKLWATFNETIVFIGHGYINGLHPPAVRDPARAIQACHHVFIAHALAVKAFREMAVAGEIGFVNVLQPHTPLTDSEADIKATELADAIHTHWLYDPVLKGTYPADLLAQTQALWGYLALLQATTRCSVKTAATLSV</sequence>
<keyword evidence="2 5" id="KW-0378">Hydrolase</keyword>
<protein>
    <submittedName>
        <fullName evidence="5">6-phospho-beta-glucosidase A</fullName>
        <ecNumber evidence="5">3.2.1.86</ecNumber>
    </submittedName>
</protein>
<dbReference type="Gene3D" id="3.20.20.80">
    <property type="entry name" value="Glycosidases"/>
    <property type="match status" value="1"/>
</dbReference>
<dbReference type="PANTHER" id="PTHR10353">
    <property type="entry name" value="GLYCOSYL HYDROLASE"/>
    <property type="match status" value="1"/>
</dbReference>
<dbReference type="Pfam" id="PF00232">
    <property type="entry name" value="Glyco_hydro_1"/>
    <property type="match status" value="1"/>
</dbReference>
<dbReference type="EC" id="3.2.1.86" evidence="5"/>
<dbReference type="GO" id="GO:0005829">
    <property type="term" value="C:cytosol"/>
    <property type="evidence" value="ECO:0007669"/>
    <property type="project" value="TreeGrafter"/>
</dbReference>
<gene>
    <name evidence="5" type="primary">bglC_3</name>
    <name evidence="5" type="ORF">NCTC10313_03357</name>
</gene>
<dbReference type="SUPFAM" id="SSF51445">
    <property type="entry name" value="(Trans)glycosidases"/>
    <property type="match status" value="1"/>
</dbReference>
<dbReference type="EMBL" id="UGLW01000003">
    <property type="protein sequence ID" value="STU73858.1"/>
    <property type="molecule type" value="Genomic_DNA"/>
</dbReference>
<evidence type="ECO:0000256" key="3">
    <source>
        <dbReference type="ARBA" id="ARBA00023295"/>
    </source>
</evidence>
<organism evidence="5 6">
    <name type="scientific">Klebsiella pneumoniae subsp. ozaenae</name>
    <dbReference type="NCBI Taxonomy" id="574"/>
    <lineage>
        <taxon>Bacteria</taxon>
        <taxon>Pseudomonadati</taxon>
        <taxon>Pseudomonadota</taxon>
        <taxon>Gammaproteobacteria</taxon>
        <taxon>Enterobacterales</taxon>
        <taxon>Enterobacteriaceae</taxon>
        <taxon>Klebsiella/Raoultella group</taxon>
        <taxon>Klebsiella</taxon>
        <taxon>Klebsiella pneumoniae complex</taxon>
    </lineage>
</organism>
<dbReference type="PANTHER" id="PTHR10353:SF36">
    <property type="entry name" value="LP05116P"/>
    <property type="match status" value="1"/>
</dbReference>
<evidence type="ECO:0000313" key="6">
    <source>
        <dbReference type="Proteomes" id="UP000254487"/>
    </source>
</evidence>
<dbReference type="GO" id="GO:0016052">
    <property type="term" value="P:carbohydrate catabolic process"/>
    <property type="evidence" value="ECO:0007669"/>
    <property type="project" value="TreeGrafter"/>
</dbReference>
<name>A0A377ZKY9_KLEPO</name>
<accession>A0A377ZKY9</accession>
<dbReference type="Proteomes" id="UP000254487">
    <property type="component" value="Unassembled WGS sequence"/>
</dbReference>
<reference evidence="5 6" key="1">
    <citation type="submission" date="2018-06" db="EMBL/GenBank/DDBJ databases">
        <authorList>
            <consortium name="Pathogen Informatics"/>
            <person name="Doyle S."/>
        </authorList>
    </citation>
    <scope>NUCLEOTIDE SEQUENCE [LARGE SCALE GENOMIC DNA]</scope>
    <source>
        <strain evidence="5 6">NCTC10313</strain>
    </source>
</reference>
<dbReference type="GO" id="GO:0008706">
    <property type="term" value="F:6-phospho-beta-glucosidase activity"/>
    <property type="evidence" value="ECO:0007669"/>
    <property type="project" value="UniProtKB-EC"/>
</dbReference>